<evidence type="ECO:0000313" key="3">
    <source>
        <dbReference type="Proteomes" id="UP000284706"/>
    </source>
</evidence>
<dbReference type="AlphaFoldDB" id="A0A409Y060"/>
<name>A0A409Y060_9AGAR</name>
<evidence type="ECO:0000313" key="2">
    <source>
        <dbReference type="EMBL" id="PPQ96392.1"/>
    </source>
</evidence>
<feature type="signal peptide" evidence="1">
    <location>
        <begin position="1"/>
        <end position="21"/>
    </location>
</feature>
<gene>
    <name evidence="2" type="ORF">CVT26_004994</name>
</gene>
<dbReference type="STRING" id="231916.A0A409Y060"/>
<evidence type="ECO:0008006" key="4">
    <source>
        <dbReference type="Google" id="ProtNLM"/>
    </source>
</evidence>
<dbReference type="InParanoid" id="A0A409Y060"/>
<accession>A0A409Y060</accession>
<feature type="chain" id="PRO_5019125686" description="Carbohydrate-binding module family 67 protein" evidence="1">
    <location>
        <begin position="22"/>
        <end position="380"/>
    </location>
</feature>
<protein>
    <recommendedName>
        <fullName evidence="4">Carbohydrate-binding module family 67 protein</fullName>
    </recommendedName>
</protein>
<reference evidence="2 3" key="1">
    <citation type="journal article" date="2018" name="Evol. Lett.">
        <title>Horizontal gene cluster transfer increased hallucinogenic mushroom diversity.</title>
        <authorList>
            <person name="Reynolds H.T."/>
            <person name="Vijayakumar V."/>
            <person name="Gluck-Thaler E."/>
            <person name="Korotkin H.B."/>
            <person name="Matheny P.B."/>
            <person name="Slot J.C."/>
        </authorList>
    </citation>
    <scope>NUCLEOTIDE SEQUENCE [LARGE SCALE GENOMIC DNA]</scope>
    <source>
        <strain evidence="2 3">SRW20</strain>
    </source>
</reference>
<dbReference type="OrthoDB" id="10036721at2759"/>
<evidence type="ECO:0000256" key="1">
    <source>
        <dbReference type="SAM" id="SignalP"/>
    </source>
</evidence>
<organism evidence="2 3">
    <name type="scientific">Gymnopilus dilepis</name>
    <dbReference type="NCBI Taxonomy" id="231916"/>
    <lineage>
        <taxon>Eukaryota</taxon>
        <taxon>Fungi</taxon>
        <taxon>Dikarya</taxon>
        <taxon>Basidiomycota</taxon>
        <taxon>Agaricomycotina</taxon>
        <taxon>Agaricomycetes</taxon>
        <taxon>Agaricomycetidae</taxon>
        <taxon>Agaricales</taxon>
        <taxon>Agaricineae</taxon>
        <taxon>Hymenogastraceae</taxon>
        <taxon>Gymnopilus</taxon>
    </lineage>
</organism>
<keyword evidence="1" id="KW-0732">Signal</keyword>
<keyword evidence="3" id="KW-1185">Reference proteome</keyword>
<dbReference type="Proteomes" id="UP000284706">
    <property type="component" value="Unassembled WGS sequence"/>
</dbReference>
<comment type="caution">
    <text evidence="2">The sequence shown here is derived from an EMBL/GenBank/DDBJ whole genome shotgun (WGS) entry which is preliminary data.</text>
</comment>
<proteinExistence type="predicted"/>
<dbReference type="InterPro" id="IPR008979">
    <property type="entry name" value="Galactose-bd-like_sf"/>
</dbReference>
<dbReference type="EMBL" id="NHYE01001375">
    <property type="protein sequence ID" value="PPQ96392.1"/>
    <property type="molecule type" value="Genomic_DNA"/>
</dbReference>
<sequence>MRFQACFFSAVIALGSTGAFGIDFSNSKWIWTNEINTAGNAPTGSRAFRRDFYAPLGKTALSANIIVTADNLYTLYVNGKTVGSGSNFHQGDAYCIRLEPDCNVFAINATNVSPPANPAGVLATIQVRYTDGFSDTIVTDNTWHAFTSVPVGFQEVTFDDSAWPAATVEGNYGVSPWGAVTIDPAASSTPLQLTDANWIWTTETSNPNQGAPVGARAFRKEINLPGGQLATSATIVIDADNDYTLYVQGRVVGSGTNFQSAQRYVVDLVPPASDITIAVYGNNDATAGPAAIIAAVELVMEDCECGSLTSFVTDSTWKFSTTIPAGFINPGFDDSAWKNANVLGKYGVGPWGAVTVPGTVSPASAPLQGAPTANAAIVVT</sequence>
<dbReference type="SUPFAM" id="SSF49785">
    <property type="entry name" value="Galactose-binding domain-like"/>
    <property type="match status" value="1"/>
</dbReference>
<dbReference type="Gene3D" id="2.60.120.260">
    <property type="entry name" value="Galactose-binding domain-like"/>
    <property type="match status" value="2"/>
</dbReference>